<comment type="caution">
    <text evidence="3">The sequence shown here is derived from an EMBL/GenBank/DDBJ whole genome shotgun (WGS) entry which is preliminary data.</text>
</comment>
<reference evidence="3 4" key="1">
    <citation type="submission" date="2024-09" db="EMBL/GenBank/DDBJ databases">
        <title>Itraconazole resistance in Madurella fahalii resulting from another homologue of gene encoding cytochrome P450 14-alpha sterol demethylase (CYP51).</title>
        <authorList>
            <person name="Yoshioka I."/>
            <person name="Fahal A.H."/>
            <person name="Kaneko S."/>
            <person name="Yaguchi T."/>
        </authorList>
    </citation>
    <scope>NUCLEOTIDE SEQUENCE [LARGE SCALE GENOMIC DNA]</scope>
    <source>
        <strain evidence="3 4">IFM 68171</strain>
    </source>
</reference>
<dbReference type="Gene3D" id="3.80.10.10">
    <property type="entry name" value="Ribonuclease Inhibitor"/>
    <property type="match status" value="1"/>
</dbReference>
<name>A0ABQ0G067_9PEZI</name>
<dbReference type="CDD" id="cd14342">
    <property type="entry name" value="UBA_TAP-C"/>
    <property type="match status" value="1"/>
</dbReference>
<organism evidence="3 4">
    <name type="scientific">Madurella fahalii</name>
    <dbReference type="NCBI Taxonomy" id="1157608"/>
    <lineage>
        <taxon>Eukaryota</taxon>
        <taxon>Fungi</taxon>
        <taxon>Dikarya</taxon>
        <taxon>Ascomycota</taxon>
        <taxon>Pezizomycotina</taxon>
        <taxon>Sordariomycetes</taxon>
        <taxon>Sordariomycetidae</taxon>
        <taxon>Sordariales</taxon>
        <taxon>Sordariales incertae sedis</taxon>
        <taxon>Madurella</taxon>
    </lineage>
</organism>
<gene>
    <name evidence="3" type="primary">MEX67</name>
    <name evidence="3" type="ORF">MFIFM68171_01345</name>
</gene>
<dbReference type="PROSITE" id="PS51281">
    <property type="entry name" value="TAP_C"/>
    <property type="match status" value="1"/>
</dbReference>
<feature type="compositionally biased region" description="Basic residues" evidence="1">
    <location>
        <begin position="56"/>
        <end position="66"/>
    </location>
</feature>
<dbReference type="InterPro" id="IPR057125">
    <property type="entry name" value="NXF1/2/3/5-like_LRR"/>
</dbReference>
<accession>A0ABQ0G067</accession>
<sequence length="417" mass="45746">MAPPSGRGRGAPRGARRPRAGGVTKRRSTPMTDKDGDILMDSESVNAPTGPSGNRGRGRGRGHSRGAARDVQTFTRLAQNINYHLDSQDSKKPQFDKTTLKILGLKSSKAANNPDGGLRSLLDFLERKASRDKRITLGRAIIAGDYVWVKVNKDDAPLLLRLNGYTFAGAELAIQETSDPMPTADSTSSRTATAETKQKLLSVLASRYNAEQKLLDLSGLGADETLGSMGTFGSQALAEKSFKALVHLAGSEYKDPEVKREAIQAVSLANNGIQDVDQVFTLAKSLPHLRRLDLSCNKLENLSKLSKWRDEFRFLEELHLSGNPVANQPDYAAELFKWFPCLQNLDGQLKFAPDRVALDDSLKAQMILELSRQTGMNAQYSELCLTGVANWNFELALKSFEEQKANLPRDAFITPIA</sequence>
<dbReference type="SUPFAM" id="SSF46934">
    <property type="entry name" value="UBA-like"/>
    <property type="match status" value="1"/>
</dbReference>
<evidence type="ECO:0000256" key="1">
    <source>
        <dbReference type="SAM" id="MobiDB-lite"/>
    </source>
</evidence>
<dbReference type="InterPro" id="IPR032675">
    <property type="entry name" value="LRR_dom_sf"/>
</dbReference>
<dbReference type="InterPro" id="IPR009060">
    <property type="entry name" value="UBA-like_sf"/>
</dbReference>
<dbReference type="PANTHER" id="PTHR10662:SF22">
    <property type="entry name" value="NUCLEAR RNA EXPORT FACTOR 1"/>
    <property type="match status" value="1"/>
</dbReference>
<evidence type="ECO:0000259" key="2">
    <source>
        <dbReference type="PROSITE" id="PS51281"/>
    </source>
</evidence>
<dbReference type="PANTHER" id="PTHR10662">
    <property type="entry name" value="NUCLEAR RNA EXPORT FACTOR"/>
    <property type="match status" value="1"/>
</dbReference>
<dbReference type="SUPFAM" id="SSF52058">
    <property type="entry name" value="L domain-like"/>
    <property type="match status" value="1"/>
</dbReference>
<dbReference type="SMART" id="SM00804">
    <property type="entry name" value="TAP_C"/>
    <property type="match status" value="1"/>
</dbReference>
<dbReference type="Pfam" id="PF03943">
    <property type="entry name" value="TAP_C"/>
    <property type="match status" value="1"/>
</dbReference>
<dbReference type="InterPro" id="IPR005637">
    <property type="entry name" value="TAP_C_dom"/>
</dbReference>
<proteinExistence type="predicted"/>
<feature type="region of interest" description="Disordered" evidence="1">
    <location>
        <begin position="1"/>
        <end position="70"/>
    </location>
</feature>
<dbReference type="Pfam" id="PF18444">
    <property type="entry name" value="RRM_9"/>
    <property type="match status" value="1"/>
</dbReference>
<protein>
    <submittedName>
        <fullName evidence="3">Nuclear mRNA export, poly(A)+RNA binding protein</fullName>
    </submittedName>
</protein>
<feature type="compositionally biased region" description="Basic residues" evidence="1">
    <location>
        <begin position="14"/>
        <end position="28"/>
    </location>
</feature>
<dbReference type="Gene3D" id="1.10.8.10">
    <property type="entry name" value="DNA helicase RuvA subunit, C-terminal domain"/>
    <property type="match status" value="1"/>
</dbReference>
<dbReference type="InterPro" id="IPR001611">
    <property type="entry name" value="Leu-rich_rpt"/>
</dbReference>
<dbReference type="Pfam" id="PF24048">
    <property type="entry name" value="LRR_NXF1-5"/>
    <property type="match status" value="1"/>
</dbReference>
<feature type="domain" description="TAP-C" evidence="2">
    <location>
        <begin position="361"/>
        <end position="415"/>
    </location>
</feature>
<evidence type="ECO:0000313" key="4">
    <source>
        <dbReference type="Proteomes" id="UP001628179"/>
    </source>
</evidence>
<dbReference type="InterPro" id="IPR030217">
    <property type="entry name" value="NXF_fam"/>
</dbReference>
<keyword evidence="4" id="KW-1185">Reference proteome</keyword>
<dbReference type="PROSITE" id="PS51450">
    <property type="entry name" value="LRR"/>
    <property type="match status" value="1"/>
</dbReference>
<evidence type="ECO:0000313" key="3">
    <source>
        <dbReference type="EMBL" id="GAB1311135.1"/>
    </source>
</evidence>
<dbReference type="InterPro" id="IPR040736">
    <property type="entry name" value="Mex67_RRM"/>
</dbReference>
<dbReference type="Proteomes" id="UP001628179">
    <property type="component" value="Unassembled WGS sequence"/>
</dbReference>
<dbReference type="EMBL" id="BAAFSV010000001">
    <property type="protein sequence ID" value="GAB1311135.1"/>
    <property type="molecule type" value="Genomic_DNA"/>
</dbReference>
<dbReference type="GeneID" id="98172090"/>
<dbReference type="RefSeq" id="XP_070912868.1">
    <property type="nucleotide sequence ID" value="XM_071056767.1"/>
</dbReference>